<protein>
    <submittedName>
        <fullName evidence="2">Protein phosphatase 1f</fullName>
    </submittedName>
</protein>
<dbReference type="PANTHER" id="PTHR13832:SF827">
    <property type="entry name" value="PROTEIN PHOSPHATASE 1L"/>
    <property type="match status" value="1"/>
</dbReference>
<evidence type="ECO:0000259" key="1">
    <source>
        <dbReference type="PROSITE" id="PS51746"/>
    </source>
</evidence>
<dbReference type="Proteomes" id="UP000037460">
    <property type="component" value="Unassembled WGS sequence"/>
</dbReference>
<dbReference type="OrthoDB" id="10264738at2759"/>
<dbReference type="SUPFAM" id="SSF81606">
    <property type="entry name" value="PP2C-like"/>
    <property type="match status" value="1"/>
</dbReference>
<gene>
    <name evidence="2" type="ORF">Ctob_001156</name>
</gene>
<evidence type="ECO:0000313" key="2">
    <source>
        <dbReference type="EMBL" id="KOO29669.1"/>
    </source>
</evidence>
<dbReference type="InterPro" id="IPR036457">
    <property type="entry name" value="PPM-type-like_dom_sf"/>
</dbReference>
<dbReference type="Pfam" id="PF00481">
    <property type="entry name" value="PP2C"/>
    <property type="match status" value="1"/>
</dbReference>
<dbReference type="GO" id="GO:0004722">
    <property type="term" value="F:protein serine/threonine phosphatase activity"/>
    <property type="evidence" value="ECO:0007669"/>
    <property type="project" value="InterPro"/>
</dbReference>
<dbReference type="InterPro" id="IPR001932">
    <property type="entry name" value="PPM-type_phosphatase-like_dom"/>
</dbReference>
<dbReference type="PROSITE" id="PS51746">
    <property type="entry name" value="PPM_2"/>
    <property type="match status" value="1"/>
</dbReference>
<dbReference type="InterPro" id="IPR015655">
    <property type="entry name" value="PP2C"/>
</dbReference>
<dbReference type="CDD" id="cd00143">
    <property type="entry name" value="PP2Cc"/>
    <property type="match status" value="1"/>
</dbReference>
<reference evidence="3" key="1">
    <citation type="journal article" date="2015" name="PLoS Genet.">
        <title>Genome Sequence and Transcriptome Analyses of Chrysochromulina tobin: Metabolic Tools for Enhanced Algal Fitness in the Prominent Order Prymnesiales (Haptophyceae).</title>
        <authorList>
            <person name="Hovde B.T."/>
            <person name="Deodato C.R."/>
            <person name="Hunsperger H.M."/>
            <person name="Ryken S.A."/>
            <person name="Yost W."/>
            <person name="Jha R.K."/>
            <person name="Patterson J."/>
            <person name="Monnat R.J. Jr."/>
            <person name="Barlow S.B."/>
            <person name="Starkenburg S.R."/>
            <person name="Cattolico R.A."/>
        </authorList>
    </citation>
    <scope>NUCLEOTIDE SEQUENCE</scope>
    <source>
        <strain evidence="3">CCMP291</strain>
    </source>
</reference>
<keyword evidence="3" id="KW-1185">Reference proteome</keyword>
<evidence type="ECO:0000313" key="3">
    <source>
        <dbReference type="Proteomes" id="UP000037460"/>
    </source>
</evidence>
<organism evidence="2 3">
    <name type="scientific">Chrysochromulina tobinii</name>
    <dbReference type="NCBI Taxonomy" id="1460289"/>
    <lineage>
        <taxon>Eukaryota</taxon>
        <taxon>Haptista</taxon>
        <taxon>Haptophyta</taxon>
        <taxon>Prymnesiophyceae</taxon>
        <taxon>Prymnesiales</taxon>
        <taxon>Chrysochromulinaceae</taxon>
        <taxon>Chrysochromulina</taxon>
    </lineage>
</organism>
<dbReference type="EMBL" id="JWZX01002380">
    <property type="protein sequence ID" value="KOO29669.1"/>
    <property type="molecule type" value="Genomic_DNA"/>
</dbReference>
<proteinExistence type="predicted"/>
<dbReference type="PANTHER" id="PTHR13832">
    <property type="entry name" value="PROTEIN PHOSPHATASE 2C"/>
    <property type="match status" value="1"/>
</dbReference>
<accession>A0A0M0JSV2</accession>
<comment type="caution">
    <text evidence="2">The sequence shown here is derived from an EMBL/GenBank/DDBJ whole genome shotgun (WGS) entry which is preliminary data.</text>
</comment>
<dbReference type="AlphaFoldDB" id="A0A0M0JSV2"/>
<sequence length="183" mass="19674">MEDRHDVVANLGELHAGLEGASYLSVLDGHGGINCCDFAKAQLPRRLVAALAAELLHQQHLVDTDFLELATRKVLTDGTTVLCALLRGTTLDVANCGDTRAVLGRKPAAPHARFSGNSGRSMRERELEAHRLSVDHKPDLPKEAERVRASGGFVRSINGCWRVTGPPGTSTMLAISRAFGDDL</sequence>
<dbReference type="Gene3D" id="3.60.40.10">
    <property type="entry name" value="PPM-type phosphatase domain"/>
    <property type="match status" value="1"/>
</dbReference>
<dbReference type="SMART" id="SM00332">
    <property type="entry name" value="PP2Cc"/>
    <property type="match status" value="1"/>
</dbReference>
<feature type="domain" description="PPM-type phosphatase" evidence="1">
    <location>
        <begin position="1"/>
        <end position="183"/>
    </location>
</feature>
<name>A0A0M0JSV2_9EUKA</name>